<dbReference type="AlphaFoldDB" id="A0A6L2LEA8"/>
<sequence>MEEADVILVSTLMDTSEKLMPNNDQAVSQLEYPRVISCLMYTMTCTRPDIEFVVGKLSSAATLAKAYSQMYNGKSRQLGDMHSMIRELITNGVISIEFLIPAKKCGADGRTLEIMTPKARGDVHLNLLALQNLDSMLLKTLDSMTETEFWYEEGGSRAEGRSRNLKQSKRWWLLMPQVPIGGLSDGERKKLLNQAKLVHQIFKATKTINESILLEMPVTKIIGEALPK</sequence>
<dbReference type="Gene3D" id="1.20.58.2010">
    <property type="entry name" value="PRONE domain, subdomain 1"/>
    <property type="match status" value="1"/>
</dbReference>
<feature type="domain" description="PRONE" evidence="3">
    <location>
        <begin position="1"/>
        <end position="228"/>
    </location>
</feature>
<evidence type="ECO:0000256" key="2">
    <source>
        <dbReference type="PROSITE-ProRule" id="PRU00663"/>
    </source>
</evidence>
<dbReference type="Pfam" id="PF03759">
    <property type="entry name" value="PRONE"/>
    <property type="match status" value="1"/>
</dbReference>
<dbReference type="PANTHER" id="PTHR33101">
    <property type="entry name" value="ROP GUANINE NUCLEOTIDE EXCHANGE FACTOR 1"/>
    <property type="match status" value="1"/>
</dbReference>
<reference evidence="4" key="1">
    <citation type="journal article" date="2019" name="Sci. Rep.">
        <title>Draft genome of Tanacetum cinerariifolium, the natural source of mosquito coil.</title>
        <authorList>
            <person name="Yamashiro T."/>
            <person name="Shiraishi A."/>
            <person name="Satake H."/>
            <person name="Nakayama K."/>
        </authorList>
    </citation>
    <scope>NUCLEOTIDE SEQUENCE</scope>
</reference>
<dbReference type="InterPro" id="IPR038937">
    <property type="entry name" value="RopGEF"/>
</dbReference>
<dbReference type="InterPro" id="IPR005512">
    <property type="entry name" value="PRONE_dom"/>
</dbReference>
<proteinExistence type="predicted"/>
<keyword evidence="1 2" id="KW-0344">Guanine-nucleotide releasing factor</keyword>
<dbReference type="GO" id="GO:0005085">
    <property type="term" value="F:guanyl-nucleotide exchange factor activity"/>
    <property type="evidence" value="ECO:0007669"/>
    <property type="project" value="UniProtKB-UniRule"/>
</dbReference>
<evidence type="ECO:0000256" key="1">
    <source>
        <dbReference type="ARBA" id="ARBA00022658"/>
    </source>
</evidence>
<dbReference type="PANTHER" id="PTHR33101:SF2">
    <property type="entry name" value="ROP GUANINE NUCLEOTIDE EXCHANGE FACTOR 14"/>
    <property type="match status" value="1"/>
</dbReference>
<organism evidence="4">
    <name type="scientific">Tanacetum cinerariifolium</name>
    <name type="common">Dalmatian daisy</name>
    <name type="synonym">Chrysanthemum cinerariifolium</name>
    <dbReference type="NCBI Taxonomy" id="118510"/>
    <lineage>
        <taxon>Eukaryota</taxon>
        <taxon>Viridiplantae</taxon>
        <taxon>Streptophyta</taxon>
        <taxon>Embryophyta</taxon>
        <taxon>Tracheophyta</taxon>
        <taxon>Spermatophyta</taxon>
        <taxon>Magnoliopsida</taxon>
        <taxon>eudicotyledons</taxon>
        <taxon>Gunneridae</taxon>
        <taxon>Pentapetalae</taxon>
        <taxon>asterids</taxon>
        <taxon>campanulids</taxon>
        <taxon>Asterales</taxon>
        <taxon>Asteraceae</taxon>
        <taxon>Asteroideae</taxon>
        <taxon>Anthemideae</taxon>
        <taxon>Anthemidinae</taxon>
        <taxon>Tanacetum</taxon>
    </lineage>
</organism>
<gene>
    <name evidence="4" type="ORF">Tci_030553</name>
</gene>
<protein>
    <submittedName>
        <fullName evidence="4">Rop guanine nucleotide exchange factor 14</fullName>
    </submittedName>
</protein>
<name>A0A6L2LEA8_TANCI</name>
<comment type="caution">
    <text evidence="4">The sequence shown here is derived from an EMBL/GenBank/DDBJ whole genome shotgun (WGS) entry which is preliminary data.</text>
</comment>
<evidence type="ECO:0000313" key="4">
    <source>
        <dbReference type="EMBL" id="GEU58575.1"/>
    </source>
</evidence>
<dbReference type="PROSITE" id="PS51334">
    <property type="entry name" value="PRONE"/>
    <property type="match status" value="1"/>
</dbReference>
<accession>A0A6L2LEA8</accession>
<evidence type="ECO:0000259" key="3">
    <source>
        <dbReference type="PROSITE" id="PS51334"/>
    </source>
</evidence>
<dbReference type="EMBL" id="BKCJ010004026">
    <property type="protein sequence ID" value="GEU58575.1"/>
    <property type="molecule type" value="Genomic_DNA"/>
</dbReference>